<dbReference type="RefSeq" id="XP_073992091.1">
    <property type="nucleotide sequence ID" value="XM_074135990.1"/>
</dbReference>
<reference evidence="2" key="1">
    <citation type="submission" date="2015-05" db="UniProtKB">
        <authorList>
            <consortium name="EnsemblMetazoa"/>
        </authorList>
    </citation>
    <scope>IDENTIFICATION</scope>
</reference>
<dbReference type="GeneID" id="141458252"/>
<dbReference type="EnsemblMetazoa" id="RPRC005929-RA">
    <property type="protein sequence ID" value="RPRC005929-PA"/>
    <property type="gene ID" value="RPRC005929"/>
</dbReference>
<dbReference type="InParanoid" id="T1HPF5"/>
<protein>
    <submittedName>
        <fullName evidence="2">Uncharacterized protein</fullName>
    </submittedName>
</protein>
<feature type="compositionally biased region" description="Basic and acidic residues" evidence="1">
    <location>
        <begin position="28"/>
        <end position="48"/>
    </location>
</feature>
<evidence type="ECO:0000313" key="3">
    <source>
        <dbReference type="Proteomes" id="UP000015103"/>
    </source>
</evidence>
<dbReference type="VEuPathDB" id="VectorBase:RPRC005929"/>
<dbReference type="AlphaFoldDB" id="T1HPF5"/>
<proteinExistence type="predicted"/>
<dbReference type="EMBL" id="ACPB03012997">
    <property type="status" value="NOT_ANNOTATED_CDS"/>
    <property type="molecule type" value="Genomic_DNA"/>
</dbReference>
<feature type="compositionally biased region" description="Polar residues" evidence="1">
    <location>
        <begin position="49"/>
        <end position="60"/>
    </location>
</feature>
<sequence>MKKISDQDLLSTKSIKKSTSKIKSKISRARDKLSQKKKLRQFETKADQENNYSDYSENKADNTINSRHKKFEIKTNKKCETKKLRKLKHVNFPAIVVRTFEECEKKKRKKEEWKYSVPHINELKMISGKTDKKLSDALAEIFEKDRTYLTGFSKIIIEQCVILQKLMDCIRYLGKSMKHIFEGFVEVATQKIAYISNVCQDDEMAIDEIKTFESLYRRLKRACHDFLEIHVVEYREHSKHQVNLCRHLIDEMDRIYGSHNVSKCIQCIDDFIVFLQKEDEKLIEKKGLLWDDKPRTRNKYLRDFKEKQDWIISVILEVLDEVKERYFNDDLSPKGVTLNEHIEELKKKYTSAIVRKPRESGGMVELPEI</sequence>
<evidence type="ECO:0000256" key="1">
    <source>
        <dbReference type="SAM" id="MobiDB-lite"/>
    </source>
</evidence>
<accession>T1HPF5</accession>
<dbReference type="Proteomes" id="UP000015103">
    <property type="component" value="Unassembled WGS sequence"/>
</dbReference>
<evidence type="ECO:0000313" key="2">
    <source>
        <dbReference type="EnsemblMetazoa" id="RPRC005929-PA"/>
    </source>
</evidence>
<dbReference type="HOGENOM" id="CLU_750787_0_0_1"/>
<name>T1HPF5_RHOPR</name>
<keyword evidence="3" id="KW-1185">Reference proteome</keyword>
<feature type="region of interest" description="Disordered" evidence="1">
    <location>
        <begin position="20"/>
        <end position="60"/>
    </location>
</feature>
<organism evidence="2 3">
    <name type="scientific">Rhodnius prolixus</name>
    <name type="common">Triatomid bug</name>
    <dbReference type="NCBI Taxonomy" id="13249"/>
    <lineage>
        <taxon>Eukaryota</taxon>
        <taxon>Metazoa</taxon>
        <taxon>Ecdysozoa</taxon>
        <taxon>Arthropoda</taxon>
        <taxon>Hexapoda</taxon>
        <taxon>Insecta</taxon>
        <taxon>Pterygota</taxon>
        <taxon>Neoptera</taxon>
        <taxon>Paraneoptera</taxon>
        <taxon>Hemiptera</taxon>
        <taxon>Heteroptera</taxon>
        <taxon>Panheteroptera</taxon>
        <taxon>Cimicomorpha</taxon>
        <taxon>Reduviidae</taxon>
        <taxon>Triatominae</taxon>
        <taxon>Rhodnius</taxon>
    </lineage>
</organism>